<gene>
    <name evidence="1" type="ORF">ERUC_LOCUS40981</name>
</gene>
<dbReference type="Proteomes" id="UP001642260">
    <property type="component" value="Unassembled WGS sequence"/>
</dbReference>
<accession>A0ABC8LYQ4</accession>
<reference evidence="1 2" key="1">
    <citation type="submission" date="2022-03" db="EMBL/GenBank/DDBJ databases">
        <authorList>
            <person name="Macdonald S."/>
            <person name="Ahmed S."/>
            <person name="Newling K."/>
        </authorList>
    </citation>
    <scope>NUCLEOTIDE SEQUENCE [LARGE SCALE GENOMIC DNA]</scope>
</reference>
<proteinExistence type="predicted"/>
<evidence type="ECO:0000313" key="1">
    <source>
        <dbReference type="EMBL" id="CAH8388498.1"/>
    </source>
</evidence>
<protein>
    <submittedName>
        <fullName evidence="1">Uncharacterized protein</fullName>
    </submittedName>
</protein>
<comment type="caution">
    <text evidence="1">The sequence shown here is derived from an EMBL/GenBank/DDBJ whole genome shotgun (WGS) entry which is preliminary data.</text>
</comment>
<keyword evidence="2" id="KW-1185">Reference proteome</keyword>
<organism evidence="1 2">
    <name type="scientific">Eruca vesicaria subsp. sativa</name>
    <name type="common">Garden rocket</name>
    <name type="synonym">Eruca sativa</name>
    <dbReference type="NCBI Taxonomy" id="29727"/>
    <lineage>
        <taxon>Eukaryota</taxon>
        <taxon>Viridiplantae</taxon>
        <taxon>Streptophyta</taxon>
        <taxon>Embryophyta</taxon>
        <taxon>Tracheophyta</taxon>
        <taxon>Spermatophyta</taxon>
        <taxon>Magnoliopsida</taxon>
        <taxon>eudicotyledons</taxon>
        <taxon>Gunneridae</taxon>
        <taxon>Pentapetalae</taxon>
        <taxon>rosids</taxon>
        <taxon>malvids</taxon>
        <taxon>Brassicales</taxon>
        <taxon>Brassicaceae</taxon>
        <taxon>Brassiceae</taxon>
        <taxon>Eruca</taxon>
    </lineage>
</organism>
<evidence type="ECO:0000313" key="2">
    <source>
        <dbReference type="Proteomes" id="UP001642260"/>
    </source>
</evidence>
<dbReference type="AlphaFoldDB" id="A0ABC8LYQ4"/>
<name>A0ABC8LYQ4_ERUVS</name>
<sequence length="96" mass="10998">METQSPTPLLQSDQTNRKEKFKSVLDQTGKWFFRSYRDGAGIVELMDQLCPLPYLALQVPLLESEFRVCKECTIGEHRPVVFLCEEDENDSISTVA</sequence>
<dbReference type="EMBL" id="CAKOAT010798487">
    <property type="protein sequence ID" value="CAH8388498.1"/>
    <property type="molecule type" value="Genomic_DNA"/>
</dbReference>